<dbReference type="Gene3D" id="3.40.50.1700">
    <property type="entry name" value="Glycoside hydrolase family 3 C-terminal domain"/>
    <property type="match status" value="2"/>
</dbReference>
<evidence type="ECO:0000256" key="9">
    <source>
        <dbReference type="SAM" id="SignalP"/>
    </source>
</evidence>
<keyword evidence="4 9" id="KW-0732">Signal</keyword>
<keyword evidence="12" id="KW-1185">Reference proteome</keyword>
<dbReference type="GO" id="GO:0045493">
    <property type="term" value="P:xylan catabolic process"/>
    <property type="evidence" value="ECO:0007669"/>
    <property type="project" value="UniProtKB-KW"/>
</dbReference>
<reference evidence="12" key="1">
    <citation type="journal article" date="2017" name="Nat. Ecol. Evol.">
        <title>Genome expansion and lineage-specific genetic innovations in the forest pathogenic fungi Armillaria.</title>
        <authorList>
            <person name="Sipos G."/>
            <person name="Prasanna A.N."/>
            <person name="Walter M.C."/>
            <person name="O'Connor E."/>
            <person name="Balint B."/>
            <person name="Krizsan K."/>
            <person name="Kiss B."/>
            <person name="Hess J."/>
            <person name="Varga T."/>
            <person name="Slot J."/>
            <person name="Riley R."/>
            <person name="Boka B."/>
            <person name="Rigling D."/>
            <person name="Barry K."/>
            <person name="Lee J."/>
            <person name="Mihaltcheva S."/>
            <person name="LaButti K."/>
            <person name="Lipzen A."/>
            <person name="Waldron R."/>
            <person name="Moloney N.M."/>
            <person name="Sperisen C."/>
            <person name="Kredics L."/>
            <person name="Vagvoelgyi C."/>
            <person name="Patrignani A."/>
            <person name="Fitzpatrick D."/>
            <person name="Nagy I."/>
            <person name="Doyle S."/>
            <person name="Anderson J.B."/>
            <person name="Grigoriev I.V."/>
            <person name="Gueldener U."/>
            <person name="Muensterkoetter M."/>
            <person name="Nagy L.G."/>
        </authorList>
    </citation>
    <scope>NUCLEOTIDE SEQUENCE [LARGE SCALE GENOMIC DNA]</scope>
    <source>
        <strain evidence="12">C18/9</strain>
    </source>
</reference>
<dbReference type="InterPro" id="IPR001764">
    <property type="entry name" value="Glyco_hydro_3_N"/>
</dbReference>
<dbReference type="Proteomes" id="UP000219338">
    <property type="component" value="Unassembled WGS sequence"/>
</dbReference>
<feature type="signal peptide" evidence="9">
    <location>
        <begin position="1"/>
        <end position="18"/>
    </location>
</feature>
<comment type="pathway">
    <text evidence="1">Glycan degradation; xylan degradation.</text>
</comment>
<comment type="similarity">
    <text evidence="2">Belongs to the glycosyl hydrolase 3 family.</text>
</comment>
<keyword evidence="3" id="KW-0119">Carbohydrate metabolism</keyword>
<dbReference type="GO" id="GO:0031222">
    <property type="term" value="P:arabinan catabolic process"/>
    <property type="evidence" value="ECO:0007669"/>
    <property type="project" value="TreeGrafter"/>
</dbReference>
<dbReference type="AlphaFoldDB" id="A0A284SAN0"/>
<dbReference type="PROSITE" id="PS51820">
    <property type="entry name" value="PA14"/>
    <property type="match status" value="1"/>
</dbReference>
<keyword evidence="3" id="KW-0624">Polysaccharide degradation</keyword>
<evidence type="ECO:0000256" key="3">
    <source>
        <dbReference type="ARBA" id="ARBA00022651"/>
    </source>
</evidence>
<proteinExistence type="inferred from homology"/>
<dbReference type="SUPFAM" id="SSF51445">
    <property type="entry name" value="(Trans)glycosidases"/>
    <property type="match status" value="1"/>
</dbReference>
<dbReference type="SMART" id="SM01217">
    <property type="entry name" value="Fn3_like"/>
    <property type="match status" value="1"/>
</dbReference>
<evidence type="ECO:0000256" key="6">
    <source>
        <dbReference type="ARBA" id="ARBA00023295"/>
    </source>
</evidence>
<dbReference type="EC" id="3.2.1.37" evidence="8"/>
<evidence type="ECO:0000256" key="5">
    <source>
        <dbReference type="ARBA" id="ARBA00022801"/>
    </source>
</evidence>
<dbReference type="OMA" id="GVIHDWY"/>
<dbReference type="Pfam" id="PF07691">
    <property type="entry name" value="PA14"/>
    <property type="match status" value="1"/>
</dbReference>
<dbReference type="PANTHER" id="PTHR42721">
    <property type="entry name" value="SUGAR HYDROLASE-RELATED"/>
    <property type="match status" value="1"/>
</dbReference>
<dbReference type="Pfam" id="PF14310">
    <property type="entry name" value="Fn3-like"/>
    <property type="match status" value="1"/>
</dbReference>
<sequence>MVFKLTTAILAVAFCVKACSNLDKDIFLDDLVNKMTIPELVLQLHLMFADNVVGPRSENELYDFAMQSAPTAGIGVIHDWYPTDRTYYNTLQKFNRDKSRLGVPFMQLGECVHGVGSFKQSMFPQAIGMGASFDREMVYQVGRAIGEEARAIGIHACLAPVLDLGKEPRPDCLLIEAWGEDFVLTSHMGVAFASGLSKNGSWSDPDAVVPVMKHFAAHGSPHGGINAASFMGHGLRQVMMEMLVPFKAAFELGGARGVMMAYHELDEIPAHVHPLLYDALDGWDFDGFIMADDTGIRMLNVRHTVSNSPADTIQQWFNAGGNLQFYDYDLPTYLNCTIDLIANGTVAESTLRSHARRILGVKYDLGLFNDPYIPNGVDYKNLTAKHIPFTLDAARRSIVLLENKNSTLPIRPTEQGISKIALIGPFSDILNYGDYSGSWGEYPVANSSTIRQAMKEYISTNHPNVSLVSSWGADTWMYTAQHAIPGYLLSFNGIPGGLLATYYSDTDFLDAVFQVQEQPNRDWGIYPPVGLPSNNFSVVWEGELEVPVDGSNVDGYIGIAVYANNTGRLYVDDVLVAQSELSDTGTVMGNIQSLSYVLANATSTPPGGAPFTWRAGARHKLRVEFQAWNLWQKVENVNSINAQVELFWNLVDRTDAVGKAVDVASEADVVVLAVGASWSSDGESGDRATLGLSVNQTKLADAIFALRRPVVLVLEGGRPFAIPEYYSKCAAAIDAFFPGQSGGQAITDVLFGEFNPGGRVPLSVPYDVAQLPVYYNYKFTDHAINYTDLYSFPTYSFGYGLSYTTFSLQNFNATSTGGVRTFASGETITFRVEVTNEGNLAGSYVAQVYSLVRVSTIVRSQKQLVAFDRVYLDAGQTKVATMELEVDRYLRIVNRRYEWELERGEYVFALLEHGGPDANTRTNVTMFCLG</sequence>
<keyword evidence="6" id="KW-0326">Glycosidase</keyword>
<dbReference type="InterPro" id="IPR037524">
    <property type="entry name" value="PA14/GLEYA"/>
</dbReference>
<evidence type="ECO:0000313" key="11">
    <source>
        <dbReference type="EMBL" id="SJL18029.1"/>
    </source>
</evidence>
<dbReference type="Pfam" id="PF00933">
    <property type="entry name" value="Glyco_hydro_3"/>
    <property type="match status" value="1"/>
</dbReference>
<dbReference type="InterPro" id="IPR011658">
    <property type="entry name" value="PA14_dom"/>
</dbReference>
<feature type="chain" id="PRO_5012673419" description="xylan 1,4-beta-xylosidase" evidence="9">
    <location>
        <begin position="19"/>
        <end position="930"/>
    </location>
</feature>
<dbReference type="EMBL" id="FUEG01000052">
    <property type="protein sequence ID" value="SJL18029.1"/>
    <property type="molecule type" value="Genomic_DNA"/>
</dbReference>
<dbReference type="GO" id="GO:0046556">
    <property type="term" value="F:alpha-L-arabinofuranosidase activity"/>
    <property type="evidence" value="ECO:0007669"/>
    <property type="project" value="TreeGrafter"/>
</dbReference>
<comment type="catalytic activity">
    <reaction evidence="7">
        <text>Hydrolysis of (1-&gt;4)-beta-D-xylans, to remove successive D-xylose residues from the non-reducing termini.</text>
        <dbReference type="EC" id="3.2.1.37"/>
    </reaction>
</comment>
<dbReference type="InterPro" id="IPR036962">
    <property type="entry name" value="Glyco_hydro_3_N_sf"/>
</dbReference>
<name>A0A284SAN0_ARMOS</name>
<dbReference type="Pfam" id="PF01915">
    <property type="entry name" value="Glyco_hydro_3_C"/>
    <property type="match status" value="1"/>
</dbReference>
<organism evidence="11 12">
    <name type="scientific">Armillaria ostoyae</name>
    <name type="common">Armillaria root rot fungus</name>
    <dbReference type="NCBI Taxonomy" id="47428"/>
    <lineage>
        <taxon>Eukaryota</taxon>
        <taxon>Fungi</taxon>
        <taxon>Dikarya</taxon>
        <taxon>Basidiomycota</taxon>
        <taxon>Agaricomycotina</taxon>
        <taxon>Agaricomycetes</taxon>
        <taxon>Agaricomycetidae</taxon>
        <taxon>Agaricales</taxon>
        <taxon>Marasmiineae</taxon>
        <taxon>Physalacriaceae</taxon>
        <taxon>Armillaria</taxon>
    </lineage>
</organism>
<dbReference type="OrthoDB" id="2123594at2759"/>
<evidence type="ECO:0000256" key="7">
    <source>
        <dbReference type="ARBA" id="ARBA00024574"/>
    </source>
</evidence>
<dbReference type="InterPro" id="IPR017853">
    <property type="entry name" value="GH"/>
</dbReference>
<dbReference type="Gene3D" id="2.60.40.10">
    <property type="entry name" value="Immunoglobulins"/>
    <property type="match status" value="1"/>
</dbReference>
<dbReference type="InterPro" id="IPR044993">
    <property type="entry name" value="BXL"/>
</dbReference>
<accession>A0A284SAN0</accession>
<evidence type="ECO:0000259" key="10">
    <source>
        <dbReference type="PROSITE" id="PS51820"/>
    </source>
</evidence>
<dbReference type="InterPro" id="IPR036881">
    <property type="entry name" value="Glyco_hydro_3_C_sf"/>
</dbReference>
<dbReference type="Gene3D" id="3.20.20.300">
    <property type="entry name" value="Glycoside hydrolase, family 3, N-terminal domain"/>
    <property type="match status" value="1"/>
</dbReference>
<dbReference type="InterPro" id="IPR013783">
    <property type="entry name" value="Ig-like_fold"/>
</dbReference>
<protein>
    <recommendedName>
        <fullName evidence="8">xylan 1,4-beta-xylosidase</fullName>
        <ecNumber evidence="8">3.2.1.37</ecNumber>
    </recommendedName>
</protein>
<evidence type="ECO:0000313" key="12">
    <source>
        <dbReference type="Proteomes" id="UP000219338"/>
    </source>
</evidence>
<evidence type="ECO:0000256" key="2">
    <source>
        <dbReference type="ARBA" id="ARBA00005336"/>
    </source>
</evidence>
<dbReference type="PANTHER" id="PTHR42721:SF3">
    <property type="entry name" value="BETA-D-XYLOSIDASE 5-RELATED"/>
    <property type="match status" value="1"/>
</dbReference>
<dbReference type="SUPFAM" id="SSF56988">
    <property type="entry name" value="Anthrax protective antigen"/>
    <property type="match status" value="1"/>
</dbReference>
<evidence type="ECO:0000256" key="8">
    <source>
        <dbReference type="ARBA" id="ARBA00026107"/>
    </source>
</evidence>
<keyword evidence="3" id="KW-0858">Xylan degradation</keyword>
<feature type="domain" description="PA14" evidence="10">
    <location>
        <begin position="493"/>
        <end position="663"/>
    </location>
</feature>
<dbReference type="PRINTS" id="PR00133">
    <property type="entry name" value="GLHYDRLASE3"/>
</dbReference>
<gene>
    <name evidence="11" type="ORF">ARMOST_21600</name>
</gene>
<keyword evidence="5" id="KW-0378">Hydrolase</keyword>
<dbReference type="InterPro" id="IPR002772">
    <property type="entry name" value="Glyco_hydro_3_C"/>
</dbReference>
<evidence type="ECO:0000256" key="4">
    <source>
        <dbReference type="ARBA" id="ARBA00022729"/>
    </source>
</evidence>
<dbReference type="InterPro" id="IPR026891">
    <property type="entry name" value="Fn3-like"/>
</dbReference>
<dbReference type="SUPFAM" id="SSF52279">
    <property type="entry name" value="Beta-D-glucan exohydrolase, C-terminal domain"/>
    <property type="match status" value="1"/>
</dbReference>
<dbReference type="STRING" id="47428.A0A284SAN0"/>
<dbReference type="GO" id="GO:0009044">
    <property type="term" value="F:xylan 1,4-beta-xylosidase activity"/>
    <property type="evidence" value="ECO:0007669"/>
    <property type="project" value="UniProtKB-EC"/>
</dbReference>
<evidence type="ECO:0000256" key="1">
    <source>
        <dbReference type="ARBA" id="ARBA00004851"/>
    </source>
</evidence>